<evidence type="ECO:0000256" key="2">
    <source>
        <dbReference type="SAM" id="Phobius"/>
    </source>
</evidence>
<dbReference type="PANTHER" id="PTHR35997:SF5">
    <property type="entry name" value="OS09G0539700 PROTEIN"/>
    <property type="match status" value="1"/>
</dbReference>
<feature type="region of interest" description="Disordered" evidence="1">
    <location>
        <begin position="61"/>
        <end position="80"/>
    </location>
</feature>
<dbReference type="AlphaFoldDB" id="A0ABD3A2Q2"/>
<protein>
    <submittedName>
        <fullName evidence="3">Uncharacterized protein</fullName>
    </submittedName>
</protein>
<sequence>MVELEKKKHGQLQAMWFAAGTAAFMACLERAVLVSFVEQWRVVVFLALNLLLLAILFTSPSPPASSNEPTSQESYDNVDFKVEGRNKRKDQCTSRPSMISEANDDNDEDCMGDRLKFLKCRSKRENHEHVIEKKILEDTTKNQAHELSKEELNERAEAFITMFRQHLVSDAKGKSCRVNSSSIKRKAMYNSHSGRMGKGF</sequence>
<organism evidence="3 4">
    <name type="scientific">Cinchona calisaya</name>
    <dbReference type="NCBI Taxonomy" id="153742"/>
    <lineage>
        <taxon>Eukaryota</taxon>
        <taxon>Viridiplantae</taxon>
        <taxon>Streptophyta</taxon>
        <taxon>Embryophyta</taxon>
        <taxon>Tracheophyta</taxon>
        <taxon>Spermatophyta</taxon>
        <taxon>Magnoliopsida</taxon>
        <taxon>eudicotyledons</taxon>
        <taxon>Gunneridae</taxon>
        <taxon>Pentapetalae</taxon>
        <taxon>asterids</taxon>
        <taxon>lamiids</taxon>
        <taxon>Gentianales</taxon>
        <taxon>Rubiaceae</taxon>
        <taxon>Cinchonoideae</taxon>
        <taxon>Cinchoneae</taxon>
        <taxon>Cinchona</taxon>
    </lineage>
</organism>
<feature type="region of interest" description="Disordered" evidence="1">
    <location>
        <begin position="86"/>
        <end position="105"/>
    </location>
</feature>
<accession>A0ABD3A2Q2</accession>
<gene>
    <name evidence="3" type="ORF">ACH5RR_014356</name>
</gene>
<feature type="transmembrane region" description="Helical" evidence="2">
    <location>
        <begin position="39"/>
        <end position="57"/>
    </location>
</feature>
<name>A0ABD3A2Q2_9GENT</name>
<proteinExistence type="predicted"/>
<keyword evidence="2" id="KW-0472">Membrane</keyword>
<feature type="compositionally biased region" description="Polar residues" evidence="1">
    <location>
        <begin position="64"/>
        <end position="75"/>
    </location>
</feature>
<dbReference type="PROSITE" id="PS51257">
    <property type="entry name" value="PROKAR_LIPOPROTEIN"/>
    <property type="match status" value="1"/>
</dbReference>
<comment type="caution">
    <text evidence="3">The sequence shown here is derived from an EMBL/GenBank/DDBJ whole genome shotgun (WGS) entry which is preliminary data.</text>
</comment>
<dbReference type="EMBL" id="JBJUIK010000006">
    <property type="protein sequence ID" value="KAL3525984.1"/>
    <property type="molecule type" value="Genomic_DNA"/>
</dbReference>
<evidence type="ECO:0000256" key="1">
    <source>
        <dbReference type="SAM" id="MobiDB-lite"/>
    </source>
</evidence>
<feature type="transmembrane region" description="Helical" evidence="2">
    <location>
        <begin position="12"/>
        <end position="33"/>
    </location>
</feature>
<keyword evidence="2" id="KW-0812">Transmembrane</keyword>
<dbReference type="PANTHER" id="PTHR35997">
    <property type="entry name" value="COTTON FIBER PROTEIN-RELATED"/>
    <property type="match status" value="1"/>
</dbReference>
<evidence type="ECO:0000313" key="3">
    <source>
        <dbReference type="EMBL" id="KAL3525984.1"/>
    </source>
</evidence>
<evidence type="ECO:0000313" key="4">
    <source>
        <dbReference type="Proteomes" id="UP001630127"/>
    </source>
</evidence>
<keyword evidence="2" id="KW-1133">Transmembrane helix</keyword>
<dbReference type="Proteomes" id="UP001630127">
    <property type="component" value="Unassembled WGS sequence"/>
</dbReference>
<keyword evidence="4" id="KW-1185">Reference proteome</keyword>
<reference evidence="3 4" key="1">
    <citation type="submission" date="2024-11" db="EMBL/GenBank/DDBJ databases">
        <title>A near-complete genome assembly of Cinchona calisaya.</title>
        <authorList>
            <person name="Lian D.C."/>
            <person name="Zhao X.W."/>
            <person name="Wei L."/>
        </authorList>
    </citation>
    <scope>NUCLEOTIDE SEQUENCE [LARGE SCALE GENOMIC DNA]</scope>
    <source>
        <tissue evidence="3">Nenye</tissue>
    </source>
</reference>